<comment type="caution">
    <text evidence="2">The sequence shown here is derived from an EMBL/GenBank/DDBJ whole genome shotgun (WGS) entry which is preliminary data.</text>
</comment>
<keyword evidence="3" id="KW-1185">Reference proteome</keyword>
<feature type="compositionally biased region" description="Gly residues" evidence="1">
    <location>
        <begin position="702"/>
        <end position="712"/>
    </location>
</feature>
<evidence type="ECO:0008006" key="4">
    <source>
        <dbReference type="Google" id="ProtNLM"/>
    </source>
</evidence>
<evidence type="ECO:0000313" key="2">
    <source>
        <dbReference type="EMBL" id="MFF4520219.1"/>
    </source>
</evidence>
<feature type="compositionally biased region" description="Low complexity" evidence="1">
    <location>
        <begin position="505"/>
        <end position="526"/>
    </location>
</feature>
<feature type="compositionally biased region" description="Low complexity" evidence="1">
    <location>
        <begin position="388"/>
        <end position="398"/>
    </location>
</feature>
<feature type="region of interest" description="Disordered" evidence="1">
    <location>
        <begin position="132"/>
        <end position="980"/>
    </location>
</feature>
<reference evidence="2 3" key="1">
    <citation type="submission" date="2024-10" db="EMBL/GenBank/DDBJ databases">
        <title>The Natural Products Discovery Center: Release of the First 8490 Sequenced Strains for Exploring Actinobacteria Biosynthetic Diversity.</title>
        <authorList>
            <person name="Kalkreuter E."/>
            <person name="Kautsar S.A."/>
            <person name="Yang D."/>
            <person name="Bader C.D."/>
            <person name="Teijaro C.N."/>
            <person name="Fluegel L."/>
            <person name="Davis C.M."/>
            <person name="Simpson J.R."/>
            <person name="Lauterbach L."/>
            <person name="Steele A.D."/>
            <person name="Gui C."/>
            <person name="Meng S."/>
            <person name="Li G."/>
            <person name="Viehrig K."/>
            <person name="Ye F."/>
            <person name="Su P."/>
            <person name="Kiefer A.F."/>
            <person name="Nichols A."/>
            <person name="Cepeda A.J."/>
            <person name="Yan W."/>
            <person name="Fan B."/>
            <person name="Jiang Y."/>
            <person name="Adhikari A."/>
            <person name="Zheng C.-J."/>
            <person name="Schuster L."/>
            <person name="Cowan T.M."/>
            <person name="Smanski M.J."/>
            <person name="Chevrette M.G."/>
            <person name="De Carvalho L.P.S."/>
            <person name="Shen B."/>
        </authorList>
    </citation>
    <scope>NUCLEOTIDE SEQUENCE [LARGE SCALE GENOMIC DNA]</scope>
    <source>
        <strain evidence="2 3">NPDC001390</strain>
    </source>
</reference>
<feature type="compositionally biased region" description="Low complexity" evidence="1">
    <location>
        <begin position="145"/>
        <end position="156"/>
    </location>
</feature>
<feature type="compositionally biased region" description="Low complexity" evidence="1">
    <location>
        <begin position="878"/>
        <end position="896"/>
    </location>
</feature>
<feature type="compositionally biased region" description="Low complexity" evidence="1">
    <location>
        <begin position="199"/>
        <end position="230"/>
    </location>
</feature>
<protein>
    <recommendedName>
        <fullName evidence="4">Syndecan 1</fullName>
    </recommendedName>
</protein>
<feature type="compositionally biased region" description="Low complexity" evidence="1">
    <location>
        <begin position="781"/>
        <end position="803"/>
    </location>
</feature>
<gene>
    <name evidence="2" type="ORF">ACFY1D_01885</name>
</gene>
<feature type="compositionally biased region" description="Low complexity" evidence="1">
    <location>
        <begin position="683"/>
        <end position="701"/>
    </location>
</feature>
<dbReference type="EMBL" id="JBIAWJ010000001">
    <property type="protein sequence ID" value="MFF4520219.1"/>
    <property type="molecule type" value="Genomic_DNA"/>
</dbReference>
<feature type="compositionally biased region" description="Low complexity" evidence="1">
    <location>
        <begin position="921"/>
        <end position="968"/>
    </location>
</feature>
<feature type="compositionally biased region" description="Basic residues" evidence="1">
    <location>
        <begin position="1"/>
        <end position="11"/>
    </location>
</feature>
<name>A0ABW6UCE0_9ACTN</name>
<dbReference type="RefSeq" id="WP_387882769.1">
    <property type="nucleotide sequence ID" value="NZ_JBIAWJ010000001.1"/>
</dbReference>
<feature type="compositionally biased region" description="Low complexity" evidence="1">
    <location>
        <begin position="754"/>
        <end position="766"/>
    </location>
</feature>
<evidence type="ECO:0000256" key="1">
    <source>
        <dbReference type="SAM" id="MobiDB-lite"/>
    </source>
</evidence>
<organism evidence="2 3">
    <name type="scientific">Streptomyces bluensis</name>
    <dbReference type="NCBI Taxonomy" id="33897"/>
    <lineage>
        <taxon>Bacteria</taxon>
        <taxon>Bacillati</taxon>
        <taxon>Actinomycetota</taxon>
        <taxon>Actinomycetes</taxon>
        <taxon>Kitasatosporales</taxon>
        <taxon>Streptomycetaceae</taxon>
        <taxon>Streptomyces</taxon>
    </lineage>
</organism>
<feature type="compositionally biased region" description="Low complexity" evidence="1">
    <location>
        <begin position="282"/>
        <end position="304"/>
    </location>
</feature>
<feature type="compositionally biased region" description="Polar residues" evidence="1">
    <location>
        <begin position="461"/>
        <end position="478"/>
    </location>
</feature>
<feature type="compositionally biased region" description="Basic and acidic residues" evidence="1">
    <location>
        <begin position="339"/>
        <end position="349"/>
    </location>
</feature>
<feature type="compositionally biased region" description="Low complexity" evidence="1">
    <location>
        <begin position="430"/>
        <end position="447"/>
    </location>
</feature>
<accession>A0ABW6UCE0</accession>
<proteinExistence type="predicted"/>
<evidence type="ECO:0000313" key="3">
    <source>
        <dbReference type="Proteomes" id="UP001602058"/>
    </source>
</evidence>
<feature type="compositionally biased region" description="Low complexity" evidence="1">
    <location>
        <begin position="826"/>
        <end position="838"/>
    </location>
</feature>
<dbReference type="Proteomes" id="UP001602058">
    <property type="component" value="Unassembled WGS sequence"/>
</dbReference>
<sequence length="1012" mass="98977">MAWRDRLRRRAAGAFAAAPSRRTERHGATAGGPSGGDSERGVARGSGSDVPGRAGAAGTGGPGPSVPGDWDGGWRRTTAPELTVSRAPLGVSDGLAFRAGLAAWQNPSFDAGLGHALLPTAPTGLVRGVARPAAPQATRTGGGPLLLRALRPEGPAGPHDGASDAGMSDAGTARGGTSGGTARPSSTGVPQVAHRTRPGARSGTASSGTESSGTASSGSVLSDGVSSGPVPSDPRPSPSGSRRAGTADAGSGPEPVVASPGGNSTAGKGRSGDAQRSRGITSADSPAVLSASASSSPPSVQRAAEPGIGPVVTPADTGRRPVAPEIPLVRRVSVVPGRAVDRAATRPDPEGPAPQARSGPPKPDSGRVSGSPAGTGARTPSGPDGRRTATGTTGPRPAQGSGQPQAPRASGADTSHPAIRLRPAGPSLTVARRPPGPVRRVPALRPATTPAFGNGTEGSGRPSTTTAPSGTRARSATPAQGAATRAPLGAPLSELPSTAARLAQGAAVPPSASGAGAASGPALPVVQRRAEGTAGTPAPHDGGARATAHGTPDSGAAPADTPHRPSVPTGTRVRGGLGAPLPALPPSADLARATRSAEPAPDGRGAPVRQDRGSADAPARPTTDRERTPTETASRPTGGHGADAPLLGASDVQRRLAADSAGRSTSEPGPAHHGNGPATPLVTAVGEAGTAGAAGDARGPGTTPGGGPGSGGQRHRGPAAPGPVVVARTVVEGTSGVSGARPFGPAEPHPFTVSRSAAHSAPAAPRTLSLLAARPLSLNTRPPEGAARPAAARPGGRPVVAARWPGTAAAAQGNPVPPARDPARPAPARSAVAPATPRIQRTAAVRHGREAPGVRTTGSAAPVQRVPVIRPAPPNPQAPGSGAPAPSAAVPTSPLPVTAPQAPPLADRPSATPAPAPAPAVPVVQRRSAAPGDVPAKAVPARGRPRPASATSSATSSASDKAAAARGAEPPPDSGLDLDDLARRLLDPVARLLRAELRRGRERAGRPHDRRR</sequence>
<feature type="region of interest" description="Disordered" evidence="1">
    <location>
        <begin position="1"/>
        <end position="76"/>
    </location>
</feature>